<feature type="signal peptide" evidence="3">
    <location>
        <begin position="1"/>
        <end position="25"/>
    </location>
</feature>
<comment type="caution">
    <text evidence="4">The sequence shown here is derived from an EMBL/GenBank/DDBJ whole genome shotgun (WGS) entry which is preliminary data.</text>
</comment>
<evidence type="ECO:0000256" key="3">
    <source>
        <dbReference type="SAM" id="SignalP"/>
    </source>
</evidence>
<gene>
    <name evidence="4" type="ORF">M9978_04620</name>
</gene>
<keyword evidence="3" id="KW-0732">Signal</keyword>
<accession>A0A9X2HEN0</accession>
<evidence type="ECO:0000256" key="1">
    <source>
        <dbReference type="SAM" id="Coils"/>
    </source>
</evidence>
<feature type="coiled-coil region" evidence="1">
    <location>
        <begin position="121"/>
        <end position="155"/>
    </location>
</feature>
<feature type="chain" id="PRO_5040985952" description="MASP" evidence="3">
    <location>
        <begin position="26"/>
        <end position="226"/>
    </location>
</feature>
<reference evidence="4" key="1">
    <citation type="submission" date="2022-05" db="EMBL/GenBank/DDBJ databases">
        <title>Sphingomonas sp. strain MG17 Genome sequencing and assembly.</title>
        <authorList>
            <person name="Kim I."/>
        </authorList>
    </citation>
    <scope>NUCLEOTIDE SEQUENCE</scope>
    <source>
        <strain evidence="4">MG17</strain>
    </source>
</reference>
<dbReference type="EMBL" id="JAMLDX010000002">
    <property type="protein sequence ID" value="MCP3729706.1"/>
    <property type="molecule type" value="Genomic_DNA"/>
</dbReference>
<dbReference type="AlphaFoldDB" id="A0A9X2HEN0"/>
<evidence type="ECO:0000313" key="5">
    <source>
        <dbReference type="Proteomes" id="UP001139451"/>
    </source>
</evidence>
<proteinExistence type="predicted"/>
<feature type="region of interest" description="Disordered" evidence="2">
    <location>
        <begin position="181"/>
        <end position="226"/>
    </location>
</feature>
<feature type="coiled-coil region" evidence="1">
    <location>
        <begin position="29"/>
        <end position="86"/>
    </location>
</feature>
<organism evidence="4 5">
    <name type="scientific">Sphingomonas tagetis</name>
    <dbReference type="NCBI Taxonomy" id="2949092"/>
    <lineage>
        <taxon>Bacteria</taxon>
        <taxon>Pseudomonadati</taxon>
        <taxon>Pseudomonadota</taxon>
        <taxon>Alphaproteobacteria</taxon>
        <taxon>Sphingomonadales</taxon>
        <taxon>Sphingomonadaceae</taxon>
        <taxon>Sphingomonas</taxon>
    </lineage>
</organism>
<dbReference type="RefSeq" id="WP_254291753.1">
    <property type="nucleotide sequence ID" value="NZ_JAMLDX010000002.1"/>
</dbReference>
<protein>
    <recommendedName>
        <fullName evidence="6">MASP</fullName>
    </recommendedName>
</protein>
<dbReference type="Proteomes" id="UP001139451">
    <property type="component" value="Unassembled WGS sequence"/>
</dbReference>
<feature type="compositionally biased region" description="Low complexity" evidence="2">
    <location>
        <begin position="205"/>
        <end position="226"/>
    </location>
</feature>
<evidence type="ECO:0000313" key="4">
    <source>
        <dbReference type="EMBL" id="MCP3729706.1"/>
    </source>
</evidence>
<sequence length="226" mass="23198">MRIFTKLPLGVAAAALIATSSPVFAQGKADRARAAVAEARARVDTAAQLAPEGEVSRYQVEAKAALRSAEENLARMSKDQAIATANEASRLADLAIAASQRAQARATDRAAARADVEASRRADAESAAASAQADAAAANARAEAAADSARAAQAEAAAARAAQAAPVTVTTETVKTTAATAPRTVTRTAARKPVAKRKVVRTVKRSTPVRAAAVTERTKTTVTTQR</sequence>
<feature type="compositionally biased region" description="Basic residues" evidence="2">
    <location>
        <begin position="189"/>
        <end position="204"/>
    </location>
</feature>
<evidence type="ECO:0000256" key="2">
    <source>
        <dbReference type="SAM" id="MobiDB-lite"/>
    </source>
</evidence>
<keyword evidence="5" id="KW-1185">Reference proteome</keyword>
<evidence type="ECO:0008006" key="6">
    <source>
        <dbReference type="Google" id="ProtNLM"/>
    </source>
</evidence>
<keyword evidence="1" id="KW-0175">Coiled coil</keyword>
<name>A0A9X2HEN0_9SPHN</name>